<dbReference type="InterPro" id="IPR029063">
    <property type="entry name" value="SAM-dependent_MTases_sf"/>
</dbReference>
<dbReference type="EMBL" id="CABPSX010000004">
    <property type="protein sequence ID" value="VVG71439.1"/>
    <property type="molecule type" value="Genomic_DNA"/>
</dbReference>
<accession>A0A5E5P6N0</accession>
<dbReference type="Gene3D" id="3.40.50.150">
    <property type="entry name" value="Vaccinia Virus protein VP39"/>
    <property type="match status" value="1"/>
</dbReference>
<dbReference type="Proteomes" id="UP000364291">
    <property type="component" value="Unassembled WGS sequence"/>
</dbReference>
<organism evidence="1 2">
    <name type="scientific">Pandoraea apista</name>
    <dbReference type="NCBI Taxonomy" id="93218"/>
    <lineage>
        <taxon>Bacteria</taxon>
        <taxon>Pseudomonadati</taxon>
        <taxon>Pseudomonadota</taxon>
        <taxon>Betaproteobacteria</taxon>
        <taxon>Burkholderiales</taxon>
        <taxon>Burkholderiaceae</taxon>
        <taxon>Pandoraea</taxon>
    </lineage>
</organism>
<evidence type="ECO:0000313" key="2">
    <source>
        <dbReference type="Proteomes" id="UP000364291"/>
    </source>
</evidence>
<keyword evidence="1" id="KW-0378">Hydrolase</keyword>
<sequence>MIRDQFILDISDKLIIDNFAGGGASCGIEPALSRHVDHAINHDPEAVAMHAMNHPQTEHHCESVWDVEASDSRVLIKCGSCGIRH</sequence>
<gene>
    <name evidence="1" type="ORF">PAP18089_02416</name>
</gene>
<name>A0A5E5P6N0_9BURK</name>
<dbReference type="SUPFAM" id="SSF53335">
    <property type="entry name" value="S-adenosyl-L-methionine-dependent methyltransferases"/>
    <property type="match status" value="1"/>
</dbReference>
<reference evidence="1 2" key="1">
    <citation type="submission" date="2019-08" db="EMBL/GenBank/DDBJ databases">
        <authorList>
            <person name="Peeters C."/>
        </authorList>
    </citation>
    <scope>NUCLEOTIDE SEQUENCE [LARGE SCALE GENOMIC DNA]</scope>
    <source>
        <strain evidence="1 2">LMG 18089</strain>
    </source>
</reference>
<keyword evidence="1" id="KW-0540">Nuclease</keyword>
<proteinExistence type="predicted"/>
<keyword evidence="1" id="KW-0255">Endonuclease</keyword>
<dbReference type="GO" id="GO:0004519">
    <property type="term" value="F:endonuclease activity"/>
    <property type="evidence" value="ECO:0007669"/>
    <property type="project" value="UniProtKB-KW"/>
</dbReference>
<evidence type="ECO:0000313" key="1">
    <source>
        <dbReference type="EMBL" id="VVG71439.1"/>
    </source>
</evidence>
<protein>
    <submittedName>
        <fullName evidence="1">Type II restriction endonuclease subunit M</fullName>
    </submittedName>
</protein>
<dbReference type="AlphaFoldDB" id="A0A5E5P6N0"/>